<name>A0AAP0QFR4_9ROSI</name>
<keyword evidence="2" id="KW-1185">Reference proteome</keyword>
<proteinExistence type="predicted"/>
<dbReference type="AlphaFoldDB" id="A0AAP0QFR4"/>
<evidence type="ECO:0000313" key="2">
    <source>
        <dbReference type="Proteomes" id="UP001428341"/>
    </source>
</evidence>
<dbReference type="EMBL" id="JBCGBO010000007">
    <property type="protein sequence ID" value="KAK9188660.1"/>
    <property type="molecule type" value="Genomic_DNA"/>
</dbReference>
<sequence length="97" mass="11304">MESSQYQTIFVKFGQSKLVKYFIHGNYFRIQFLKLEPELLFSFKRFNTKEEIMESQNQLSQPRQQSEGSTTFLRTCFNGLNVVSGLLSHALSQVTIN</sequence>
<gene>
    <name evidence="1" type="ORF">WN944_020065</name>
</gene>
<protein>
    <submittedName>
        <fullName evidence="1">Uncharacterized protein</fullName>
    </submittedName>
</protein>
<organism evidence="1 2">
    <name type="scientific">Citrus x changshan-huyou</name>
    <dbReference type="NCBI Taxonomy" id="2935761"/>
    <lineage>
        <taxon>Eukaryota</taxon>
        <taxon>Viridiplantae</taxon>
        <taxon>Streptophyta</taxon>
        <taxon>Embryophyta</taxon>
        <taxon>Tracheophyta</taxon>
        <taxon>Spermatophyta</taxon>
        <taxon>Magnoliopsida</taxon>
        <taxon>eudicotyledons</taxon>
        <taxon>Gunneridae</taxon>
        <taxon>Pentapetalae</taxon>
        <taxon>rosids</taxon>
        <taxon>malvids</taxon>
        <taxon>Sapindales</taxon>
        <taxon>Rutaceae</taxon>
        <taxon>Aurantioideae</taxon>
        <taxon>Citrus</taxon>
    </lineage>
</organism>
<evidence type="ECO:0000313" key="1">
    <source>
        <dbReference type="EMBL" id="KAK9188660.1"/>
    </source>
</evidence>
<reference evidence="1 2" key="1">
    <citation type="submission" date="2024-05" db="EMBL/GenBank/DDBJ databases">
        <title>Haplotype-resolved chromosome-level genome assembly of Huyou (Citrus changshanensis).</title>
        <authorList>
            <person name="Miao C."/>
            <person name="Chen W."/>
            <person name="Wu Y."/>
            <person name="Wang L."/>
            <person name="Zhao S."/>
            <person name="Grierson D."/>
            <person name="Xu C."/>
            <person name="Chen K."/>
        </authorList>
    </citation>
    <scope>NUCLEOTIDE SEQUENCE [LARGE SCALE GENOMIC DNA]</scope>
    <source>
        <strain evidence="1">01-14</strain>
        <tissue evidence="1">Leaf</tissue>
    </source>
</reference>
<comment type="caution">
    <text evidence="1">The sequence shown here is derived from an EMBL/GenBank/DDBJ whole genome shotgun (WGS) entry which is preliminary data.</text>
</comment>
<accession>A0AAP0QFR4</accession>
<dbReference type="Proteomes" id="UP001428341">
    <property type="component" value="Unassembled WGS sequence"/>
</dbReference>